<reference evidence="2 3" key="1">
    <citation type="submission" date="2019-06" db="EMBL/GenBank/DDBJ databases">
        <title>Sequencing the genomes of 1000 actinobacteria strains.</title>
        <authorList>
            <person name="Klenk H.-P."/>
        </authorList>
    </citation>
    <scope>NUCLEOTIDE SEQUENCE [LARGE SCALE GENOMIC DNA]</scope>
    <source>
        <strain evidence="2 3">DSM 46699</strain>
    </source>
</reference>
<dbReference type="AlphaFoldDB" id="A0A561U126"/>
<evidence type="ECO:0000313" key="2">
    <source>
        <dbReference type="EMBL" id="TWF93073.1"/>
    </source>
</evidence>
<feature type="transmembrane region" description="Helical" evidence="1">
    <location>
        <begin position="6"/>
        <end position="32"/>
    </location>
</feature>
<evidence type="ECO:0000313" key="3">
    <source>
        <dbReference type="Proteomes" id="UP000316184"/>
    </source>
</evidence>
<keyword evidence="3" id="KW-1185">Reference proteome</keyword>
<dbReference type="EMBL" id="VIWX01000006">
    <property type="protein sequence ID" value="TWF93073.1"/>
    <property type="molecule type" value="Genomic_DNA"/>
</dbReference>
<proteinExistence type="predicted"/>
<accession>A0A561U126</accession>
<name>A0A561U126_9PSEU</name>
<comment type="caution">
    <text evidence="2">The sequence shown here is derived from an EMBL/GenBank/DDBJ whole genome shotgun (WGS) entry which is preliminary data.</text>
</comment>
<protein>
    <submittedName>
        <fullName evidence="2">Uncharacterized protein</fullName>
    </submittedName>
</protein>
<dbReference type="Proteomes" id="UP000316184">
    <property type="component" value="Unassembled WGS sequence"/>
</dbReference>
<gene>
    <name evidence="2" type="ORF">FHU35_16356</name>
</gene>
<organism evidence="2 3">
    <name type="scientific">Saccharopolyspora dendranthemae</name>
    <dbReference type="NCBI Taxonomy" id="1181886"/>
    <lineage>
        <taxon>Bacteria</taxon>
        <taxon>Bacillati</taxon>
        <taxon>Actinomycetota</taxon>
        <taxon>Actinomycetes</taxon>
        <taxon>Pseudonocardiales</taxon>
        <taxon>Pseudonocardiaceae</taxon>
        <taxon>Saccharopolyspora</taxon>
    </lineage>
</organism>
<dbReference type="RefSeq" id="WP_186459625.1">
    <property type="nucleotide sequence ID" value="NZ_VIWX01000006.1"/>
</dbReference>
<sequence length="54" mass="5621">MGAIVVAIAVGLVAVGLVVGIIALGALMIVGLKAVNTAHEGRSWYVNRRQQHKV</sequence>
<keyword evidence="1" id="KW-0472">Membrane</keyword>
<evidence type="ECO:0000256" key="1">
    <source>
        <dbReference type="SAM" id="Phobius"/>
    </source>
</evidence>
<keyword evidence="1" id="KW-0812">Transmembrane</keyword>
<keyword evidence="1" id="KW-1133">Transmembrane helix</keyword>